<organism evidence="7 8">
    <name type="scientific">Pseudocohnilembus persalinus</name>
    <name type="common">Ciliate</name>
    <dbReference type="NCBI Taxonomy" id="266149"/>
    <lineage>
        <taxon>Eukaryota</taxon>
        <taxon>Sar</taxon>
        <taxon>Alveolata</taxon>
        <taxon>Ciliophora</taxon>
        <taxon>Intramacronucleata</taxon>
        <taxon>Oligohymenophorea</taxon>
        <taxon>Scuticociliatia</taxon>
        <taxon>Philasterida</taxon>
        <taxon>Pseudocohnilembidae</taxon>
        <taxon>Pseudocohnilembus</taxon>
    </lineage>
</organism>
<dbReference type="EMBL" id="LDAU01000110">
    <property type="protein sequence ID" value="KRX05192.1"/>
    <property type="molecule type" value="Genomic_DNA"/>
</dbReference>
<dbReference type="GO" id="GO:0010506">
    <property type="term" value="P:regulation of autophagy"/>
    <property type="evidence" value="ECO:0007669"/>
    <property type="project" value="InterPro"/>
</dbReference>
<name>A0A0V0QTD5_PSEPJ</name>
<dbReference type="InterPro" id="IPR011009">
    <property type="entry name" value="Kinase-like_dom_sf"/>
</dbReference>
<dbReference type="GO" id="GO:0000407">
    <property type="term" value="C:phagophore assembly site"/>
    <property type="evidence" value="ECO:0007669"/>
    <property type="project" value="TreeGrafter"/>
</dbReference>
<evidence type="ECO:0000256" key="5">
    <source>
        <dbReference type="SAM" id="Coils"/>
    </source>
</evidence>
<sequence length="575" mass="68322">MSPQILMKQHYTMKSDIWSLGVIFYEMISGCLPYIAMSEQELLKKVKQGKINLKVIPDEFCKQIIIKCLKFEEKDRITWDQLFKEFESEAFYSLAKQHSAFSKIENKENNQQDKTEQQAQIKVFNKQTSLPSEKTYQKFGNQNNIEQNQQNDKVAKGIRVTNFNQSLIQNVQKNQISDNKNQNVQVSSEVQSNISEFQQPIQIQVPAVNYPKSQKLEIQNKAIPSAEQLKEQQKKSKEKQQYLIFDQRVTNINSIKSFLRFYYYILTYLFQNYLTNFPILDFYHTIKIQKLNQGNTSAINENNNRSILNNTYDEISNYKSYQEYDKFIILISIFIQTQLQELLEFIAKTIDQIKQSDNEKAKANFLNDLEKLKNDLQQQELLEFKDILNDIQLKIKKQGRFTSIIEEDYFINQILQKLEKVKISDQDKKIIDSKLELQCLRVSIDFKDICEVMKKEKSKSVQTFLKFFNLQKQSQEIEVQFLKEQKQEQINVMLKSMDFLLDMLFLQKKKGFENLNNISYNALFQDKSKQRDIYDYLEIMISRVTKYSQDYKNNFQQQAYKQLPQQQQPGNIFSF</sequence>
<dbReference type="GO" id="GO:0005524">
    <property type="term" value="F:ATP binding"/>
    <property type="evidence" value="ECO:0007669"/>
    <property type="project" value="UniProtKB-KW"/>
</dbReference>
<dbReference type="GO" id="GO:0005776">
    <property type="term" value="C:autophagosome"/>
    <property type="evidence" value="ECO:0007669"/>
    <property type="project" value="TreeGrafter"/>
</dbReference>
<evidence type="ECO:0000256" key="2">
    <source>
        <dbReference type="ARBA" id="ARBA00022741"/>
    </source>
</evidence>
<dbReference type="OrthoDB" id="40902at2759"/>
<dbReference type="InParanoid" id="A0A0V0QTD5"/>
<keyword evidence="1" id="KW-0808">Transferase</keyword>
<dbReference type="GO" id="GO:0016020">
    <property type="term" value="C:membrane"/>
    <property type="evidence" value="ECO:0007669"/>
    <property type="project" value="TreeGrafter"/>
</dbReference>
<proteinExistence type="predicted"/>
<dbReference type="GO" id="GO:0005829">
    <property type="term" value="C:cytosol"/>
    <property type="evidence" value="ECO:0007669"/>
    <property type="project" value="TreeGrafter"/>
</dbReference>
<dbReference type="PROSITE" id="PS50011">
    <property type="entry name" value="PROTEIN_KINASE_DOM"/>
    <property type="match status" value="1"/>
</dbReference>
<evidence type="ECO:0000259" key="6">
    <source>
        <dbReference type="PROSITE" id="PS50011"/>
    </source>
</evidence>
<evidence type="ECO:0000313" key="8">
    <source>
        <dbReference type="Proteomes" id="UP000054937"/>
    </source>
</evidence>
<accession>A0A0V0QTD5</accession>
<evidence type="ECO:0000256" key="4">
    <source>
        <dbReference type="ARBA" id="ARBA00022840"/>
    </source>
</evidence>
<dbReference type="GO" id="GO:0000045">
    <property type="term" value="P:autophagosome assembly"/>
    <property type="evidence" value="ECO:0007669"/>
    <property type="project" value="TreeGrafter"/>
</dbReference>
<dbReference type="PANTHER" id="PTHR24348:SF22">
    <property type="entry name" value="NON-SPECIFIC SERINE_THREONINE PROTEIN KINASE"/>
    <property type="match status" value="1"/>
</dbReference>
<protein>
    <submittedName>
        <fullName evidence="7">Protein kinase-like domain</fullName>
    </submittedName>
</protein>
<gene>
    <name evidence="7" type="ORF">PPERSA_06826</name>
</gene>
<dbReference type="GO" id="GO:0004674">
    <property type="term" value="F:protein serine/threonine kinase activity"/>
    <property type="evidence" value="ECO:0007669"/>
    <property type="project" value="InterPro"/>
</dbReference>
<feature type="coiled-coil region" evidence="5">
    <location>
        <begin position="465"/>
        <end position="492"/>
    </location>
</feature>
<evidence type="ECO:0000313" key="7">
    <source>
        <dbReference type="EMBL" id="KRX05192.1"/>
    </source>
</evidence>
<reference evidence="7 8" key="1">
    <citation type="journal article" date="2015" name="Sci. Rep.">
        <title>Genome of the facultative scuticociliatosis pathogen Pseudocohnilembus persalinus provides insight into its virulence through horizontal gene transfer.</title>
        <authorList>
            <person name="Xiong J."/>
            <person name="Wang G."/>
            <person name="Cheng J."/>
            <person name="Tian M."/>
            <person name="Pan X."/>
            <person name="Warren A."/>
            <person name="Jiang C."/>
            <person name="Yuan D."/>
            <person name="Miao W."/>
        </authorList>
    </citation>
    <scope>NUCLEOTIDE SEQUENCE [LARGE SCALE GENOMIC DNA]</scope>
    <source>
        <strain evidence="7">36N120E</strain>
    </source>
</reference>
<dbReference type="SUPFAM" id="SSF56112">
    <property type="entry name" value="Protein kinase-like (PK-like)"/>
    <property type="match status" value="1"/>
</dbReference>
<keyword evidence="8" id="KW-1185">Reference proteome</keyword>
<keyword evidence="2" id="KW-0547">Nucleotide-binding</keyword>
<dbReference type="InterPro" id="IPR000719">
    <property type="entry name" value="Prot_kinase_dom"/>
</dbReference>
<feature type="domain" description="Protein kinase" evidence="6">
    <location>
        <begin position="1"/>
        <end position="92"/>
    </location>
</feature>
<dbReference type="InterPro" id="IPR045269">
    <property type="entry name" value="Atg1-like"/>
</dbReference>
<keyword evidence="4" id="KW-0067">ATP-binding</keyword>
<keyword evidence="3 7" id="KW-0418">Kinase</keyword>
<evidence type="ECO:0000256" key="1">
    <source>
        <dbReference type="ARBA" id="ARBA00022679"/>
    </source>
</evidence>
<dbReference type="AlphaFoldDB" id="A0A0V0QTD5"/>
<dbReference type="PANTHER" id="PTHR24348">
    <property type="entry name" value="SERINE/THREONINE-PROTEIN KINASE UNC-51-RELATED"/>
    <property type="match status" value="1"/>
</dbReference>
<evidence type="ECO:0000256" key="3">
    <source>
        <dbReference type="ARBA" id="ARBA00022777"/>
    </source>
</evidence>
<dbReference type="Pfam" id="PF00069">
    <property type="entry name" value="Pkinase"/>
    <property type="match status" value="1"/>
</dbReference>
<dbReference type="Gene3D" id="1.10.510.10">
    <property type="entry name" value="Transferase(Phosphotransferase) domain 1"/>
    <property type="match status" value="1"/>
</dbReference>
<dbReference type="Proteomes" id="UP000054937">
    <property type="component" value="Unassembled WGS sequence"/>
</dbReference>
<keyword evidence="5" id="KW-0175">Coiled coil</keyword>
<comment type="caution">
    <text evidence="7">The sequence shown here is derived from an EMBL/GenBank/DDBJ whole genome shotgun (WGS) entry which is preliminary data.</text>
</comment>